<dbReference type="EMBL" id="CAJZBQ010000039">
    <property type="protein sequence ID" value="CAG9325991.1"/>
    <property type="molecule type" value="Genomic_DNA"/>
</dbReference>
<dbReference type="InterPro" id="IPR032259">
    <property type="entry name" value="HIBYL-CoA-H"/>
</dbReference>
<evidence type="ECO:0000313" key="6">
    <source>
        <dbReference type="Proteomes" id="UP001162131"/>
    </source>
</evidence>
<comment type="catalytic activity">
    <reaction evidence="1">
        <text>3-hydroxy-2-methylpropanoyl-CoA + H2O = 3-hydroxy-2-methylpropanoate + CoA + H(+)</text>
        <dbReference type="Rhea" id="RHEA:20888"/>
        <dbReference type="ChEBI" id="CHEBI:11805"/>
        <dbReference type="ChEBI" id="CHEBI:15377"/>
        <dbReference type="ChEBI" id="CHEBI:15378"/>
        <dbReference type="ChEBI" id="CHEBI:57287"/>
        <dbReference type="ChEBI" id="CHEBI:57340"/>
        <dbReference type="EC" id="3.1.2.4"/>
    </reaction>
</comment>
<dbReference type="EC" id="3.1.2.4" evidence="2"/>
<dbReference type="PANTHER" id="PTHR43176">
    <property type="entry name" value="3-HYDROXYISOBUTYRYL-COA HYDROLASE-RELATED"/>
    <property type="match status" value="1"/>
</dbReference>
<dbReference type="GO" id="GO:0006574">
    <property type="term" value="P:L-valine catabolic process"/>
    <property type="evidence" value="ECO:0007669"/>
    <property type="project" value="TreeGrafter"/>
</dbReference>
<evidence type="ECO:0000256" key="2">
    <source>
        <dbReference type="ARBA" id="ARBA00011915"/>
    </source>
</evidence>
<feature type="domain" description="Enoyl-CoA hydratase/isomerase" evidence="4">
    <location>
        <begin position="16"/>
        <end position="333"/>
    </location>
</feature>
<proteinExistence type="predicted"/>
<name>A0AAU9JD03_9CILI</name>
<dbReference type="GO" id="GO:0003860">
    <property type="term" value="F:3-hydroxyisobutyryl-CoA hydrolase activity"/>
    <property type="evidence" value="ECO:0007669"/>
    <property type="project" value="UniProtKB-EC"/>
</dbReference>
<dbReference type="Proteomes" id="UP001162131">
    <property type="component" value="Unassembled WGS sequence"/>
</dbReference>
<comment type="caution">
    <text evidence="5">The sequence shown here is derived from an EMBL/GenBank/DDBJ whole genome shotgun (WGS) entry which is preliminary data.</text>
</comment>
<dbReference type="InterPro" id="IPR045004">
    <property type="entry name" value="ECH_dom"/>
</dbReference>
<keyword evidence="3" id="KW-0378">Hydrolase</keyword>
<dbReference type="Gene3D" id="3.90.226.10">
    <property type="entry name" value="2-enoyl-CoA Hydratase, Chain A, domain 1"/>
    <property type="match status" value="1"/>
</dbReference>
<dbReference type="CDD" id="cd06558">
    <property type="entry name" value="crotonase-like"/>
    <property type="match status" value="1"/>
</dbReference>
<evidence type="ECO:0000256" key="3">
    <source>
        <dbReference type="ARBA" id="ARBA00022801"/>
    </source>
</evidence>
<dbReference type="AlphaFoldDB" id="A0AAU9JD03"/>
<dbReference type="GO" id="GO:0005739">
    <property type="term" value="C:mitochondrion"/>
    <property type="evidence" value="ECO:0007669"/>
    <property type="project" value="TreeGrafter"/>
</dbReference>
<evidence type="ECO:0000259" key="4">
    <source>
        <dbReference type="Pfam" id="PF16113"/>
    </source>
</evidence>
<accession>A0AAU9JD03</accession>
<evidence type="ECO:0000256" key="1">
    <source>
        <dbReference type="ARBA" id="ARBA00001709"/>
    </source>
</evidence>
<dbReference type="Pfam" id="PF16113">
    <property type="entry name" value="ECH_2"/>
    <property type="match status" value="1"/>
</dbReference>
<dbReference type="PANTHER" id="PTHR43176:SF3">
    <property type="entry name" value="3-HYDROXYISOBUTYRYL-COA HYDROLASE, MITOCHONDRIAL"/>
    <property type="match status" value="1"/>
</dbReference>
<reference evidence="5" key="1">
    <citation type="submission" date="2021-09" db="EMBL/GenBank/DDBJ databases">
        <authorList>
            <consortium name="AG Swart"/>
            <person name="Singh M."/>
            <person name="Singh A."/>
            <person name="Seah K."/>
            <person name="Emmerich C."/>
        </authorList>
    </citation>
    <scope>NUCLEOTIDE SEQUENCE</scope>
    <source>
        <strain evidence="5">ATCC30299</strain>
    </source>
</reference>
<gene>
    <name evidence="5" type="ORF">BSTOLATCC_MIC39771</name>
</gene>
<protein>
    <recommendedName>
        <fullName evidence="2">3-hydroxyisobutyryl-CoA hydrolase</fullName>
        <ecNumber evidence="2">3.1.2.4</ecNumber>
    </recommendedName>
</protein>
<dbReference type="SUPFAM" id="SSF52096">
    <property type="entry name" value="ClpP/crotonase"/>
    <property type="match status" value="1"/>
</dbReference>
<keyword evidence="6" id="KW-1185">Reference proteome</keyword>
<dbReference type="InterPro" id="IPR029045">
    <property type="entry name" value="ClpP/crotonase-like_dom_sf"/>
</dbReference>
<sequence>MNGVLLKEVYGNISKLLINRPRSFNFCDLFLAQALLSEILEAKSLNQHLVLTSSSQKWFCSGADILFYRSNYQEFPQFGILAYQILKNLYNFPNESLSIWHGHSVGYGVGLGMSCRYQLALPSTRWCMPEHHIGIVPNSGTSYFLSHLKDEAFGLYLFLTNQRISGEDCYFSGISTHYMESGNLASFFTDLKTADSLKNLIEKYSSEPNKELSSYLNYKDEINEYFSSPSSIEEILERLKKSNTPFAEQTVKEITSGCPLSLKIAFKQFQLGKNRDLFQAIESEYIIDCNLIVHKNENFAKGVQAKMVERNQGKPSWIPARLEEVTESIIEEHMSIINQLPN</sequence>
<evidence type="ECO:0000313" key="5">
    <source>
        <dbReference type="EMBL" id="CAG9325991.1"/>
    </source>
</evidence>
<organism evidence="5 6">
    <name type="scientific">Blepharisma stoltei</name>
    <dbReference type="NCBI Taxonomy" id="1481888"/>
    <lineage>
        <taxon>Eukaryota</taxon>
        <taxon>Sar</taxon>
        <taxon>Alveolata</taxon>
        <taxon>Ciliophora</taxon>
        <taxon>Postciliodesmatophora</taxon>
        <taxon>Heterotrichea</taxon>
        <taxon>Heterotrichida</taxon>
        <taxon>Blepharismidae</taxon>
        <taxon>Blepharisma</taxon>
    </lineage>
</organism>